<keyword evidence="2" id="KW-1185">Reference proteome</keyword>
<gene>
    <name evidence="1" type="ordered locus">AciX8_3157</name>
</gene>
<organism evidence="1 2">
    <name type="scientific">Granulicella mallensis (strain ATCC BAA-1857 / DSM 23137 / MP5ACTX8)</name>
    <dbReference type="NCBI Taxonomy" id="682795"/>
    <lineage>
        <taxon>Bacteria</taxon>
        <taxon>Pseudomonadati</taxon>
        <taxon>Acidobacteriota</taxon>
        <taxon>Terriglobia</taxon>
        <taxon>Terriglobales</taxon>
        <taxon>Acidobacteriaceae</taxon>
        <taxon>Granulicella</taxon>
    </lineage>
</organism>
<dbReference type="KEGG" id="gma:AciX8_3157"/>
<accession>G8NT29</accession>
<dbReference type="EMBL" id="CP003130">
    <property type="protein sequence ID" value="AEU37459.1"/>
    <property type="molecule type" value="Genomic_DNA"/>
</dbReference>
<dbReference type="AlphaFoldDB" id="G8NT29"/>
<proteinExistence type="predicted"/>
<name>G8NT29_GRAMM</name>
<dbReference type="HOGENOM" id="CLU_3270750_0_0_0"/>
<evidence type="ECO:0000313" key="2">
    <source>
        <dbReference type="Proteomes" id="UP000007113"/>
    </source>
</evidence>
<reference evidence="1 2" key="1">
    <citation type="submission" date="2011-11" db="EMBL/GenBank/DDBJ databases">
        <title>Complete sequence of Granulicella mallensis MP5ACTX8.</title>
        <authorList>
            <consortium name="US DOE Joint Genome Institute"/>
            <person name="Lucas S."/>
            <person name="Copeland A."/>
            <person name="Lapidus A."/>
            <person name="Cheng J.-F."/>
            <person name="Goodwin L."/>
            <person name="Pitluck S."/>
            <person name="Peters L."/>
            <person name="Lu M."/>
            <person name="Detter J.C."/>
            <person name="Han C."/>
            <person name="Tapia R."/>
            <person name="Land M."/>
            <person name="Hauser L."/>
            <person name="Kyrpides N."/>
            <person name="Ivanova N."/>
            <person name="Mikhailova N."/>
            <person name="Pagani I."/>
            <person name="Rawat S."/>
            <person name="Mannisto M."/>
            <person name="Haggblom M."/>
            <person name="Woyke T."/>
        </authorList>
    </citation>
    <scope>NUCLEOTIDE SEQUENCE [LARGE SCALE GENOMIC DNA]</scope>
    <source>
        <strain evidence="2">ATCC BAA-1857 / DSM 23137 / MP5ACTX8</strain>
    </source>
</reference>
<dbReference type="Proteomes" id="UP000007113">
    <property type="component" value="Chromosome"/>
</dbReference>
<dbReference type="STRING" id="682795.AciX8_3157"/>
<protein>
    <submittedName>
        <fullName evidence="1">Uncharacterized protein</fullName>
    </submittedName>
</protein>
<sequence>MLLNSATILETICLPESHLPPYAMPGFQEARISVAMRTSLG</sequence>
<evidence type="ECO:0000313" key="1">
    <source>
        <dbReference type="EMBL" id="AEU37459.1"/>
    </source>
</evidence>